<evidence type="ECO:0000313" key="1">
    <source>
        <dbReference type="EMBL" id="GAA09127.1"/>
    </source>
</evidence>
<sequence length="48" mass="4872">MQALANGAAIACQGSITSTHGKIHHFVQKSGISDTFFQASGSPTSPLA</sequence>
<gene>
    <name evidence="1" type="ORF">ATPR_2132</name>
</gene>
<comment type="caution">
    <text evidence="1">The sequence shown here is derived from an EMBL/GenBank/DDBJ whole genome shotgun (WGS) entry which is preliminary data.</text>
</comment>
<name>F7VFI2_9PROT</name>
<organism evidence="1 2">
    <name type="scientific">Acetobacter tropicalis NBRC 101654</name>
    <dbReference type="NCBI Taxonomy" id="749388"/>
    <lineage>
        <taxon>Bacteria</taxon>
        <taxon>Pseudomonadati</taxon>
        <taxon>Pseudomonadota</taxon>
        <taxon>Alphaproteobacteria</taxon>
        <taxon>Acetobacterales</taxon>
        <taxon>Acetobacteraceae</taxon>
        <taxon>Acetobacter</taxon>
    </lineage>
</organism>
<reference evidence="1 2" key="1">
    <citation type="journal article" date="2011" name="Biochem. Biophys. Res. Commun.">
        <title>Increased number of Arginine-based salt bridges contributes to the thermotolerance of thermotolerant acetic acid bacteria, Acetobacter tropicalis SKU1100.</title>
        <authorList>
            <person name="Matsutani M."/>
            <person name="Hirakawa H."/>
            <person name="Nishikura M."/>
            <person name="Soemphol W."/>
            <person name="Ali I.A.I."/>
            <person name="Yakushi T."/>
            <person name="Matsushita K."/>
        </authorList>
    </citation>
    <scope>NUCLEOTIDE SEQUENCE [LARGE SCALE GENOMIC DNA]</scope>
    <source>
        <strain evidence="1 2">NBRC 101654</strain>
    </source>
</reference>
<accession>F7VFI2</accession>
<dbReference type="EMBL" id="BABS01000069">
    <property type="protein sequence ID" value="GAA09127.1"/>
    <property type="molecule type" value="Genomic_DNA"/>
</dbReference>
<dbReference type="AlphaFoldDB" id="F7VFI2"/>
<evidence type="ECO:0000313" key="2">
    <source>
        <dbReference type="Proteomes" id="UP000004319"/>
    </source>
</evidence>
<dbReference type="Proteomes" id="UP000004319">
    <property type="component" value="Unassembled WGS sequence"/>
</dbReference>
<proteinExistence type="predicted"/>
<protein>
    <submittedName>
        <fullName evidence="1">Uncharacterized protein</fullName>
    </submittedName>
</protein>